<name>A0AAD7DFT5_9AGAR</name>
<dbReference type="AlphaFoldDB" id="A0AAD7DFT5"/>
<protein>
    <submittedName>
        <fullName evidence="1">Uncharacterized protein</fullName>
    </submittedName>
</protein>
<evidence type="ECO:0000313" key="2">
    <source>
        <dbReference type="Proteomes" id="UP001215598"/>
    </source>
</evidence>
<sequence>MLPRHAFAPIPIDVMLRKGMPIAVHYFLLRRMIPAATSSPLESAGNAVVSRVLSDSIWQPAQWHPSTLAHEIVQRRRAQWNPGGIAPIFLPSNGLQLKKMIMSFCMAR</sequence>
<dbReference type="EMBL" id="JARKIB010000950">
    <property type="protein sequence ID" value="KAJ7688491.1"/>
    <property type="molecule type" value="Genomic_DNA"/>
</dbReference>
<accession>A0AAD7DFT5</accession>
<gene>
    <name evidence="1" type="ORF">B0H16DRAFT_1487375</name>
</gene>
<proteinExistence type="predicted"/>
<organism evidence="1 2">
    <name type="scientific">Mycena metata</name>
    <dbReference type="NCBI Taxonomy" id="1033252"/>
    <lineage>
        <taxon>Eukaryota</taxon>
        <taxon>Fungi</taxon>
        <taxon>Dikarya</taxon>
        <taxon>Basidiomycota</taxon>
        <taxon>Agaricomycotina</taxon>
        <taxon>Agaricomycetes</taxon>
        <taxon>Agaricomycetidae</taxon>
        <taxon>Agaricales</taxon>
        <taxon>Marasmiineae</taxon>
        <taxon>Mycenaceae</taxon>
        <taxon>Mycena</taxon>
    </lineage>
</organism>
<comment type="caution">
    <text evidence="1">The sequence shown here is derived from an EMBL/GenBank/DDBJ whole genome shotgun (WGS) entry which is preliminary data.</text>
</comment>
<dbReference type="Proteomes" id="UP001215598">
    <property type="component" value="Unassembled WGS sequence"/>
</dbReference>
<reference evidence="1" key="1">
    <citation type="submission" date="2023-03" db="EMBL/GenBank/DDBJ databases">
        <title>Massive genome expansion in bonnet fungi (Mycena s.s.) driven by repeated elements and novel gene families across ecological guilds.</title>
        <authorList>
            <consortium name="Lawrence Berkeley National Laboratory"/>
            <person name="Harder C.B."/>
            <person name="Miyauchi S."/>
            <person name="Viragh M."/>
            <person name="Kuo A."/>
            <person name="Thoen E."/>
            <person name="Andreopoulos B."/>
            <person name="Lu D."/>
            <person name="Skrede I."/>
            <person name="Drula E."/>
            <person name="Henrissat B."/>
            <person name="Morin E."/>
            <person name="Kohler A."/>
            <person name="Barry K."/>
            <person name="LaButti K."/>
            <person name="Morin E."/>
            <person name="Salamov A."/>
            <person name="Lipzen A."/>
            <person name="Mereny Z."/>
            <person name="Hegedus B."/>
            <person name="Baldrian P."/>
            <person name="Stursova M."/>
            <person name="Weitz H."/>
            <person name="Taylor A."/>
            <person name="Grigoriev I.V."/>
            <person name="Nagy L.G."/>
            <person name="Martin F."/>
            <person name="Kauserud H."/>
        </authorList>
    </citation>
    <scope>NUCLEOTIDE SEQUENCE</scope>
    <source>
        <strain evidence="1">CBHHK182m</strain>
    </source>
</reference>
<keyword evidence="2" id="KW-1185">Reference proteome</keyword>
<evidence type="ECO:0000313" key="1">
    <source>
        <dbReference type="EMBL" id="KAJ7688491.1"/>
    </source>
</evidence>